<keyword evidence="1" id="KW-0378">Hydrolase</keyword>
<evidence type="ECO:0000313" key="1">
    <source>
        <dbReference type="EMBL" id="RTE55081.1"/>
    </source>
</evidence>
<dbReference type="Proteomes" id="UP000267585">
    <property type="component" value="Unassembled WGS sequence"/>
</dbReference>
<accession>A0A3S0AGA5</accession>
<sequence>MKRLDFLKKACAGGVGIALLPQVYSCGTNKNITETAWSGLRAHDGPIFSYVHPKKGVPNVLLYGDSISIGYTTTVREELAGKASVFRIFSNGISSHDLIPKMEKMEHTMFKPHLKGGWDFEWDVIHFNVGLHDIKYLSEKGMDKENGKIVSTVPTYQENIGDICEYLQEKFPKTKLIFATTTPVPDKAKGRYAGDAKKYNQAALEVLKDYPSIIINDLYGHTLPNHEEWMVKPGNVHYNKLGTTAQGKKVAKVILEQLNQ</sequence>
<dbReference type="AlphaFoldDB" id="A0A3S0AGA5"/>
<dbReference type="EMBL" id="RQPJ01000001">
    <property type="protein sequence ID" value="RTE55081.1"/>
    <property type="molecule type" value="Genomic_DNA"/>
</dbReference>
<name>A0A3S0AGA5_9FLAO</name>
<evidence type="ECO:0000313" key="2">
    <source>
        <dbReference type="Proteomes" id="UP000267585"/>
    </source>
</evidence>
<proteinExistence type="predicted"/>
<keyword evidence="2" id="KW-1185">Reference proteome</keyword>
<dbReference type="RefSeq" id="WP_126160384.1">
    <property type="nucleotide sequence ID" value="NZ_RQPJ01000001.1"/>
</dbReference>
<comment type="caution">
    <text evidence="1">The sequence shown here is derived from an EMBL/GenBank/DDBJ whole genome shotgun (WGS) entry which is preliminary data.</text>
</comment>
<organism evidence="1 2">
    <name type="scientific">Arenibacter aquaticus</name>
    <dbReference type="NCBI Taxonomy" id="2489054"/>
    <lineage>
        <taxon>Bacteria</taxon>
        <taxon>Pseudomonadati</taxon>
        <taxon>Bacteroidota</taxon>
        <taxon>Flavobacteriia</taxon>
        <taxon>Flavobacteriales</taxon>
        <taxon>Flavobacteriaceae</taxon>
        <taxon>Arenibacter</taxon>
    </lineage>
</organism>
<dbReference type="CDD" id="cd00229">
    <property type="entry name" value="SGNH_hydrolase"/>
    <property type="match status" value="1"/>
</dbReference>
<protein>
    <submittedName>
        <fullName evidence="1">SGNH/GDSL hydrolase family protein</fullName>
    </submittedName>
</protein>
<dbReference type="OrthoDB" id="978055at2"/>
<dbReference type="Gene3D" id="3.40.50.1110">
    <property type="entry name" value="SGNH hydrolase"/>
    <property type="match status" value="1"/>
</dbReference>
<dbReference type="InterPro" id="IPR036514">
    <property type="entry name" value="SGNH_hydro_sf"/>
</dbReference>
<dbReference type="GO" id="GO:0016788">
    <property type="term" value="F:hydrolase activity, acting on ester bonds"/>
    <property type="evidence" value="ECO:0007669"/>
    <property type="project" value="UniProtKB-ARBA"/>
</dbReference>
<dbReference type="SUPFAM" id="SSF52266">
    <property type="entry name" value="SGNH hydrolase"/>
    <property type="match status" value="1"/>
</dbReference>
<gene>
    <name evidence="1" type="ORF">EHW67_00490</name>
</gene>
<reference evidence="1 2" key="1">
    <citation type="submission" date="2018-11" db="EMBL/GenBank/DDBJ databases">
        <title>Arenibacter aquaticus sp.nov., a marine bacterium isolated from surface seawater in the South China Sea.</title>
        <authorList>
            <person name="Guo J."/>
            <person name="Sun J."/>
        </authorList>
    </citation>
    <scope>NUCLEOTIDE SEQUENCE [LARGE SCALE GENOMIC DNA]</scope>
    <source>
        <strain evidence="1 2">GUO666</strain>
    </source>
</reference>